<sequence length="96" mass="10450">MIGGPSKGKKAKPTMDKTSTTAVDSTMETDEEIQQMHSTRMDDPAPAVMSSLLTKEIPVSYPLTYKTAATSTPIISELNEAKLKIKELELKAQAHD</sequence>
<evidence type="ECO:0000313" key="2">
    <source>
        <dbReference type="Proteomes" id="UP001055811"/>
    </source>
</evidence>
<dbReference type="EMBL" id="CM042012">
    <property type="protein sequence ID" value="KAI3751056.1"/>
    <property type="molecule type" value="Genomic_DNA"/>
</dbReference>
<name>A0ACB9DX72_CICIN</name>
<comment type="caution">
    <text evidence="1">The sequence shown here is derived from an EMBL/GenBank/DDBJ whole genome shotgun (WGS) entry which is preliminary data.</text>
</comment>
<protein>
    <submittedName>
        <fullName evidence="1">Uncharacterized protein</fullName>
    </submittedName>
</protein>
<gene>
    <name evidence="1" type="ORF">L2E82_22074</name>
</gene>
<dbReference type="Proteomes" id="UP001055811">
    <property type="component" value="Linkage Group LG04"/>
</dbReference>
<evidence type="ECO:0000313" key="1">
    <source>
        <dbReference type="EMBL" id="KAI3751056.1"/>
    </source>
</evidence>
<proteinExistence type="predicted"/>
<organism evidence="1 2">
    <name type="scientific">Cichorium intybus</name>
    <name type="common">Chicory</name>
    <dbReference type="NCBI Taxonomy" id="13427"/>
    <lineage>
        <taxon>Eukaryota</taxon>
        <taxon>Viridiplantae</taxon>
        <taxon>Streptophyta</taxon>
        <taxon>Embryophyta</taxon>
        <taxon>Tracheophyta</taxon>
        <taxon>Spermatophyta</taxon>
        <taxon>Magnoliopsida</taxon>
        <taxon>eudicotyledons</taxon>
        <taxon>Gunneridae</taxon>
        <taxon>Pentapetalae</taxon>
        <taxon>asterids</taxon>
        <taxon>campanulids</taxon>
        <taxon>Asterales</taxon>
        <taxon>Asteraceae</taxon>
        <taxon>Cichorioideae</taxon>
        <taxon>Cichorieae</taxon>
        <taxon>Cichoriinae</taxon>
        <taxon>Cichorium</taxon>
    </lineage>
</organism>
<keyword evidence="2" id="KW-1185">Reference proteome</keyword>
<reference evidence="2" key="1">
    <citation type="journal article" date="2022" name="Mol. Ecol. Resour.">
        <title>The genomes of chicory, endive, great burdock and yacon provide insights into Asteraceae palaeo-polyploidization history and plant inulin production.</title>
        <authorList>
            <person name="Fan W."/>
            <person name="Wang S."/>
            <person name="Wang H."/>
            <person name="Wang A."/>
            <person name="Jiang F."/>
            <person name="Liu H."/>
            <person name="Zhao H."/>
            <person name="Xu D."/>
            <person name="Zhang Y."/>
        </authorList>
    </citation>
    <scope>NUCLEOTIDE SEQUENCE [LARGE SCALE GENOMIC DNA]</scope>
    <source>
        <strain evidence="2">cv. Punajuju</strain>
    </source>
</reference>
<accession>A0ACB9DX72</accession>
<reference evidence="1 2" key="2">
    <citation type="journal article" date="2022" name="Mol. Ecol. Resour.">
        <title>The genomes of chicory, endive, great burdock and yacon provide insights into Asteraceae paleo-polyploidization history and plant inulin production.</title>
        <authorList>
            <person name="Fan W."/>
            <person name="Wang S."/>
            <person name="Wang H."/>
            <person name="Wang A."/>
            <person name="Jiang F."/>
            <person name="Liu H."/>
            <person name="Zhao H."/>
            <person name="Xu D."/>
            <person name="Zhang Y."/>
        </authorList>
    </citation>
    <scope>NUCLEOTIDE SEQUENCE [LARGE SCALE GENOMIC DNA]</scope>
    <source>
        <strain evidence="2">cv. Punajuju</strain>
        <tissue evidence="1">Leaves</tissue>
    </source>
</reference>